<evidence type="ECO:0000313" key="2">
    <source>
        <dbReference type="EMBL" id="MEB3103964.1"/>
    </source>
</evidence>
<evidence type="ECO:0000313" key="3">
    <source>
        <dbReference type="Proteomes" id="UP001310386"/>
    </source>
</evidence>
<protein>
    <submittedName>
        <fullName evidence="2">Uncharacterized protein</fullName>
    </submittedName>
</protein>
<keyword evidence="1" id="KW-0175">Coiled coil</keyword>
<evidence type="ECO:0000256" key="1">
    <source>
        <dbReference type="SAM" id="Coils"/>
    </source>
</evidence>
<dbReference type="SUPFAM" id="SSF57997">
    <property type="entry name" value="Tropomyosin"/>
    <property type="match status" value="1"/>
</dbReference>
<gene>
    <name evidence="2" type="ORF">VF724_20330</name>
</gene>
<proteinExistence type="predicted"/>
<accession>A0ABU5ZNB9</accession>
<comment type="caution">
    <text evidence="2">The sequence shown here is derived from an EMBL/GenBank/DDBJ whole genome shotgun (WGS) entry which is preliminary data.</text>
</comment>
<reference evidence="2" key="1">
    <citation type="submission" date="2023-12" db="EMBL/GenBank/DDBJ databases">
        <title>Fervidustalea candida gen. nov., sp. nov., a novel member of the family Paenibacillaceae isolated from a geothermal area.</title>
        <authorList>
            <person name="Li W.-J."/>
            <person name="Jiao J.-Y."/>
            <person name="Chen Y."/>
        </authorList>
    </citation>
    <scope>NUCLEOTIDE SEQUENCE</scope>
    <source>
        <strain evidence="2">SYSU GA230002</strain>
    </source>
</reference>
<dbReference type="Gene3D" id="1.20.5.340">
    <property type="match status" value="1"/>
</dbReference>
<name>A0ABU5ZNB9_9BACL</name>
<feature type="coiled-coil region" evidence="1">
    <location>
        <begin position="13"/>
        <end position="108"/>
    </location>
</feature>
<organism evidence="2 3">
    <name type="scientific">Ferviditalea candida</name>
    <dbReference type="NCBI Taxonomy" id="3108399"/>
    <lineage>
        <taxon>Bacteria</taxon>
        <taxon>Bacillati</taxon>
        <taxon>Bacillota</taxon>
        <taxon>Bacilli</taxon>
        <taxon>Bacillales</taxon>
        <taxon>Paenibacillaceae</taxon>
        <taxon>Ferviditalea</taxon>
    </lineage>
</organism>
<sequence>MEQLREVLKEVLKEELSPRLDRLENRMSSMETQMSSMQKQVSCLEEKVSSIEKQMSSMSEQLDRIERTQTEDVVAMLQMMDKKATARLDRHESQINLLNNRLLAVEADVQKILST</sequence>
<dbReference type="EMBL" id="JAYJLD010000062">
    <property type="protein sequence ID" value="MEB3103964.1"/>
    <property type="molecule type" value="Genomic_DNA"/>
</dbReference>
<dbReference type="Proteomes" id="UP001310386">
    <property type="component" value="Unassembled WGS sequence"/>
</dbReference>
<dbReference type="RefSeq" id="WP_371756088.1">
    <property type="nucleotide sequence ID" value="NZ_JAYJLD010000062.1"/>
</dbReference>
<keyword evidence="3" id="KW-1185">Reference proteome</keyword>